<gene>
    <name evidence="1" type="ordered locus">Rleg_4014</name>
</gene>
<sequence length="47" mass="5363">MSQAIQGELKRPSLRRPLLKRLLKPTLDIQNVPDELNLTSPRWLVAG</sequence>
<evidence type="ECO:0000313" key="1">
    <source>
        <dbReference type="EMBL" id="ACS58255.1"/>
    </source>
</evidence>
<dbReference type="KEGG" id="rlg:Rleg_4014"/>
<name>C6AYU6_RHILS</name>
<protein>
    <submittedName>
        <fullName evidence="1">Uncharacterized protein</fullName>
    </submittedName>
</protein>
<dbReference type="EMBL" id="CP001622">
    <property type="protein sequence ID" value="ACS58255.1"/>
    <property type="molecule type" value="Genomic_DNA"/>
</dbReference>
<accession>C6AYU6</accession>
<dbReference type="AlphaFoldDB" id="C6AYU6"/>
<dbReference type="Proteomes" id="UP000002256">
    <property type="component" value="Chromosome"/>
</dbReference>
<organism evidence="1 2">
    <name type="scientific">Rhizobium leguminosarum bv. trifolii (strain WSM1325)</name>
    <dbReference type="NCBI Taxonomy" id="395491"/>
    <lineage>
        <taxon>Bacteria</taxon>
        <taxon>Pseudomonadati</taxon>
        <taxon>Pseudomonadota</taxon>
        <taxon>Alphaproteobacteria</taxon>
        <taxon>Hyphomicrobiales</taxon>
        <taxon>Rhizobiaceae</taxon>
        <taxon>Rhizobium/Agrobacterium group</taxon>
        <taxon>Rhizobium</taxon>
    </lineage>
</organism>
<proteinExistence type="predicted"/>
<reference evidence="1 2" key="1">
    <citation type="journal article" date="2010" name="Stand. Genomic Sci.">
        <title>Complete genome sequence of Rhizobium leguminosarum bv. trifolii strain WSM1325, an effective microsymbiont of annual Mediterranean clovers.</title>
        <authorList>
            <person name="Reeve W."/>
            <person name="O'Hara G."/>
            <person name="Chain P."/>
            <person name="Ardley J."/>
            <person name="Brau L."/>
            <person name="Nandesena K."/>
            <person name="Tiwari R."/>
            <person name="Copeland A."/>
            <person name="Nolan M."/>
            <person name="Han C."/>
            <person name="Brettin T."/>
            <person name="Land M."/>
            <person name="Ovchinikova G."/>
            <person name="Ivanova N."/>
            <person name="Mavromatis K."/>
            <person name="Markowitz V."/>
            <person name="Kyrpides N."/>
            <person name="Melino V."/>
            <person name="Denton M."/>
            <person name="Yates R."/>
            <person name="Howieson J."/>
        </authorList>
    </citation>
    <scope>NUCLEOTIDE SEQUENCE [LARGE SCALE GENOMIC DNA]</scope>
    <source>
        <strain evidence="1 2">WSM1325</strain>
    </source>
</reference>
<evidence type="ECO:0000313" key="2">
    <source>
        <dbReference type="Proteomes" id="UP000002256"/>
    </source>
</evidence>
<dbReference type="HOGENOM" id="CLU_3172477_0_0_5"/>